<feature type="non-terminal residue" evidence="5">
    <location>
        <position position="1"/>
    </location>
</feature>
<dbReference type="InterPro" id="IPR001878">
    <property type="entry name" value="Znf_CCHC"/>
</dbReference>
<proteinExistence type="predicted"/>
<keyword evidence="2" id="KW-0862">Zinc</keyword>
<keyword evidence="2" id="KW-0863">Zinc-finger</keyword>
<evidence type="ECO:0000256" key="3">
    <source>
        <dbReference type="SAM" id="MobiDB-lite"/>
    </source>
</evidence>
<keyword evidence="6" id="KW-1185">Reference proteome</keyword>
<sequence>KFEESEKKPGTQMGTKGSKGKRECYNCGRKGHIKDDCYRKGGGKEGQYPAWWRGRKDSPFKPYSSANMAVNNSIQHYAMVAIDHQEQGTIYADSATSEHFFRNRSDFLTH</sequence>
<dbReference type="GO" id="GO:0006397">
    <property type="term" value="P:mRNA processing"/>
    <property type="evidence" value="ECO:0007669"/>
    <property type="project" value="UniProtKB-KW"/>
</dbReference>
<comment type="caution">
    <text evidence="5">The sequence shown here is derived from an EMBL/GenBank/DDBJ whole genome shotgun (WGS) entry which is preliminary data.</text>
</comment>
<dbReference type="InterPro" id="IPR036875">
    <property type="entry name" value="Znf_CCHC_sf"/>
</dbReference>
<reference evidence="5" key="1">
    <citation type="submission" date="2022-08" db="EMBL/GenBank/DDBJ databases">
        <authorList>
            <consortium name="DOE Joint Genome Institute"/>
            <person name="Min B."/>
            <person name="Riley R."/>
            <person name="Sierra-Patev S."/>
            <person name="Naranjo-Ortiz M."/>
            <person name="Looney B."/>
            <person name="Konkel Z."/>
            <person name="Slot J.C."/>
            <person name="Sakamoto Y."/>
            <person name="Steenwyk J.L."/>
            <person name="Rokas A."/>
            <person name="Carro J."/>
            <person name="Camarero S."/>
            <person name="Ferreira P."/>
            <person name="Molpeceres G."/>
            <person name="Ruiz-Duenas F.J."/>
            <person name="Serrano A."/>
            <person name="Henrissat B."/>
            <person name="Drula E."/>
            <person name="Hughes K.W."/>
            <person name="Mata J.L."/>
            <person name="Ishikawa N.K."/>
            <person name="Vargas-Isla R."/>
            <person name="Ushijima S."/>
            <person name="Smith C.A."/>
            <person name="Ahrendt S."/>
            <person name="Andreopoulos W."/>
            <person name="He G."/>
            <person name="Labutti K."/>
            <person name="Lipzen A."/>
            <person name="Ng V."/>
            <person name="Sandor L."/>
            <person name="Barry K."/>
            <person name="Martinez A.T."/>
            <person name="Xiao Y."/>
            <person name="Gibbons J.G."/>
            <person name="Terashima K."/>
            <person name="Hibbett D.S."/>
            <person name="Grigoriev I.V."/>
        </authorList>
    </citation>
    <scope>NUCLEOTIDE SEQUENCE</scope>
    <source>
        <strain evidence="5">TFB10291</strain>
    </source>
</reference>
<dbReference type="PROSITE" id="PS50158">
    <property type="entry name" value="ZF_CCHC"/>
    <property type="match status" value="1"/>
</dbReference>
<dbReference type="GO" id="GO:0008270">
    <property type="term" value="F:zinc ion binding"/>
    <property type="evidence" value="ECO:0007669"/>
    <property type="project" value="UniProtKB-KW"/>
</dbReference>
<protein>
    <recommendedName>
        <fullName evidence="4">CCHC-type domain-containing protein</fullName>
    </recommendedName>
</protein>
<evidence type="ECO:0000259" key="4">
    <source>
        <dbReference type="PROSITE" id="PS50158"/>
    </source>
</evidence>
<evidence type="ECO:0000313" key="5">
    <source>
        <dbReference type="EMBL" id="KAJ3787512.1"/>
    </source>
</evidence>
<dbReference type="SUPFAM" id="SSF57756">
    <property type="entry name" value="Retrovirus zinc finger-like domains"/>
    <property type="match status" value="1"/>
</dbReference>
<dbReference type="Proteomes" id="UP001163798">
    <property type="component" value="Unassembled WGS sequence"/>
</dbReference>
<keyword evidence="1" id="KW-0507">mRNA processing</keyword>
<evidence type="ECO:0000313" key="6">
    <source>
        <dbReference type="Proteomes" id="UP001163798"/>
    </source>
</evidence>
<name>A0AA38KXE3_9AGAR</name>
<feature type="domain" description="CCHC-type" evidence="4">
    <location>
        <begin position="24"/>
        <end position="37"/>
    </location>
</feature>
<dbReference type="Pfam" id="PF00098">
    <property type="entry name" value="zf-CCHC"/>
    <property type="match status" value="1"/>
</dbReference>
<dbReference type="GO" id="GO:0003676">
    <property type="term" value="F:nucleic acid binding"/>
    <property type="evidence" value="ECO:0007669"/>
    <property type="project" value="InterPro"/>
</dbReference>
<dbReference type="AlphaFoldDB" id="A0AA38KXE3"/>
<evidence type="ECO:0000256" key="1">
    <source>
        <dbReference type="ARBA" id="ARBA00022664"/>
    </source>
</evidence>
<keyword evidence="2" id="KW-0479">Metal-binding</keyword>
<feature type="region of interest" description="Disordered" evidence="3">
    <location>
        <begin position="1"/>
        <end position="22"/>
    </location>
</feature>
<dbReference type="EMBL" id="MU793290">
    <property type="protein sequence ID" value="KAJ3787512.1"/>
    <property type="molecule type" value="Genomic_DNA"/>
</dbReference>
<gene>
    <name evidence="5" type="ORF">GGU10DRAFT_244353</name>
</gene>
<organism evidence="5 6">
    <name type="scientific">Lentinula aff. detonsa</name>
    <dbReference type="NCBI Taxonomy" id="2804958"/>
    <lineage>
        <taxon>Eukaryota</taxon>
        <taxon>Fungi</taxon>
        <taxon>Dikarya</taxon>
        <taxon>Basidiomycota</taxon>
        <taxon>Agaricomycotina</taxon>
        <taxon>Agaricomycetes</taxon>
        <taxon>Agaricomycetidae</taxon>
        <taxon>Agaricales</taxon>
        <taxon>Marasmiineae</taxon>
        <taxon>Omphalotaceae</taxon>
        <taxon>Lentinula</taxon>
    </lineage>
</organism>
<evidence type="ECO:0000256" key="2">
    <source>
        <dbReference type="PROSITE-ProRule" id="PRU00047"/>
    </source>
</evidence>
<dbReference type="Gene3D" id="4.10.60.10">
    <property type="entry name" value="Zinc finger, CCHC-type"/>
    <property type="match status" value="1"/>
</dbReference>
<feature type="non-terminal residue" evidence="5">
    <location>
        <position position="110"/>
    </location>
</feature>
<accession>A0AA38KXE3</accession>